<keyword evidence="1" id="KW-0472">Membrane</keyword>
<reference evidence="3" key="1">
    <citation type="submission" date="2023-10" db="EMBL/GenBank/DDBJ databases">
        <authorList>
            <person name="Chen Y."/>
            <person name="Shah S."/>
            <person name="Dougan E. K."/>
            <person name="Thang M."/>
            <person name="Chan C."/>
        </authorList>
    </citation>
    <scope>NUCLEOTIDE SEQUENCE [LARGE SCALE GENOMIC DNA]</scope>
</reference>
<dbReference type="CDD" id="cd06257">
    <property type="entry name" value="DnaJ"/>
    <property type="match status" value="1"/>
</dbReference>
<evidence type="ECO:0000259" key="2">
    <source>
        <dbReference type="PROSITE" id="PS50076"/>
    </source>
</evidence>
<dbReference type="InterPro" id="IPR018253">
    <property type="entry name" value="DnaJ_domain_CS"/>
</dbReference>
<keyword evidence="1" id="KW-1133">Transmembrane helix</keyword>
<evidence type="ECO:0000256" key="1">
    <source>
        <dbReference type="SAM" id="Phobius"/>
    </source>
</evidence>
<dbReference type="PROSITE" id="PS50076">
    <property type="entry name" value="DNAJ_2"/>
    <property type="match status" value="1"/>
</dbReference>
<dbReference type="InterPro" id="IPR036869">
    <property type="entry name" value="J_dom_sf"/>
</dbReference>
<organism evidence="3 4">
    <name type="scientific">Prorocentrum cordatum</name>
    <dbReference type="NCBI Taxonomy" id="2364126"/>
    <lineage>
        <taxon>Eukaryota</taxon>
        <taxon>Sar</taxon>
        <taxon>Alveolata</taxon>
        <taxon>Dinophyceae</taxon>
        <taxon>Prorocentrales</taxon>
        <taxon>Prorocentraceae</taxon>
        <taxon>Prorocentrum</taxon>
    </lineage>
</organism>
<dbReference type="PANTHER" id="PTHR45006">
    <property type="entry name" value="DNAJ-LIKE PROTEIN 1"/>
    <property type="match status" value="1"/>
</dbReference>
<dbReference type="PRINTS" id="PR00625">
    <property type="entry name" value="JDOMAIN"/>
</dbReference>
<dbReference type="PROSITE" id="PS00636">
    <property type="entry name" value="DNAJ_1"/>
    <property type="match status" value="1"/>
</dbReference>
<dbReference type="SMART" id="SM00271">
    <property type="entry name" value="DnaJ"/>
    <property type="match status" value="1"/>
</dbReference>
<sequence>MGSGQSAAVADTSYYDLLGVEPTVSSAELQKAYKRRALRLHPDKGGDPDEFKRMKDAYDVLLNPDKRAAYDRYGPIMVGVMNGEAPTLDVIAAMFDKMTVAERARVVSIAVLVACFVLASPLMLALRWDGASAEPWPLAFLPLWLLEAGAACGLLLIPAPRPEDPADELDAEAQAVHERLRSLKLEGVACALVSAVTQALLAAKLGGSFGGSWVAVFCPPMLLECCWLARGGCRAGRAWAEWVAARPQARLPGFLAEHFAWGAARLAAWALVAARAAGAWRGSWLFCLVPLLLCEGLRSWLPPARRAASVGSQVRLRGLSQRELNGREGTFVGVNESGRVVVRLRAGEAGGSEEGQRAWRDVGVKPENVENLEEAAAGRCLWLRWLPWLLLGALKLDGWRTSAFMLFLPVFVPVCCLTCAFSCGICIINGELVKQMDPAQQGAREGGDGHAAESTVPYDLMTEPAAQP</sequence>
<comment type="caution">
    <text evidence="3">The sequence shown here is derived from an EMBL/GenBank/DDBJ whole genome shotgun (WGS) entry which is preliminary data.</text>
</comment>
<gene>
    <name evidence="3" type="ORF">PCOR1329_LOCUS78881</name>
</gene>
<name>A0ABN9XUA0_9DINO</name>
<proteinExistence type="predicted"/>
<feature type="transmembrane region" description="Helical" evidence="1">
    <location>
        <begin position="138"/>
        <end position="157"/>
    </location>
</feature>
<dbReference type="EMBL" id="CAUYUJ010021037">
    <property type="protein sequence ID" value="CAK0902193.1"/>
    <property type="molecule type" value="Genomic_DNA"/>
</dbReference>
<dbReference type="SUPFAM" id="SSF46565">
    <property type="entry name" value="Chaperone J-domain"/>
    <property type="match status" value="1"/>
</dbReference>
<protein>
    <recommendedName>
        <fullName evidence="2">J domain-containing protein</fullName>
    </recommendedName>
</protein>
<evidence type="ECO:0000313" key="4">
    <source>
        <dbReference type="Proteomes" id="UP001189429"/>
    </source>
</evidence>
<accession>A0ABN9XUA0</accession>
<dbReference type="InterPro" id="IPR052814">
    <property type="entry name" value="Peroxisomal_DnaJ"/>
</dbReference>
<dbReference type="InterPro" id="IPR001623">
    <property type="entry name" value="DnaJ_domain"/>
</dbReference>
<keyword evidence="1" id="KW-0812">Transmembrane</keyword>
<dbReference type="PANTHER" id="PTHR45006:SF1">
    <property type="entry name" value="DNAJ-LIKE PROTEIN 1"/>
    <property type="match status" value="1"/>
</dbReference>
<evidence type="ECO:0000313" key="3">
    <source>
        <dbReference type="EMBL" id="CAK0902193.1"/>
    </source>
</evidence>
<keyword evidence="4" id="KW-1185">Reference proteome</keyword>
<dbReference type="Pfam" id="PF00226">
    <property type="entry name" value="DnaJ"/>
    <property type="match status" value="1"/>
</dbReference>
<feature type="transmembrane region" description="Helical" evidence="1">
    <location>
        <begin position="404"/>
        <end position="430"/>
    </location>
</feature>
<feature type="transmembrane region" description="Helical" evidence="1">
    <location>
        <begin position="106"/>
        <end position="126"/>
    </location>
</feature>
<dbReference type="Gene3D" id="1.10.287.110">
    <property type="entry name" value="DnaJ domain"/>
    <property type="match status" value="1"/>
</dbReference>
<feature type="domain" description="J" evidence="2">
    <location>
        <begin position="13"/>
        <end position="74"/>
    </location>
</feature>
<dbReference type="Proteomes" id="UP001189429">
    <property type="component" value="Unassembled WGS sequence"/>
</dbReference>